<organism evidence="1 2">
    <name type="scientific">Fibrobacter succinogenes</name>
    <name type="common">Bacteroides succinogenes</name>
    <dbReference type="NCBI Taxonomy" id="833"/>
    <lineage>
        <taxon>Bacteria</taxon>
        <taxon>Pseudomonadati</taxon>
        <taxon>Fibrobacterota</taxon>
        <taxon>Fibrobacteria</taxon>
        <taxon>Fibrobacterales</taxon>
        <taxon>Fibrobacteraceae</taxon>
        <taxon>Fibrobacter</taxon>
    </lineage>
</organism>
<dbReference type="EMBL" id="UHJL01000001">
    <property type="protein sequence ID" value="SUQ18816.1"/>
    <property type="molecule type" value="Genomic_DNA"/>
</dbReference>
<sequence>MNNIIKFTMAAGVLALVGCTDNNVSGAAIEGNAVAQNSSSSSDVVSSSGVQIPNGKISFDTPPTARVKVTGGDVLVYKQSAGARSQCDVNNKHYSSHVQFSLDSVAHRDISLSGLGDKCEPILEAFLKTCESNVFVLNSSGLFYYDYPNLNDITCENTKDIFIVCDAMHGIETYESCTDGNPSYCTSVVVDTAFFNNFVSDLTKETDDICNSLYADMTLDNYSKQFTENVDELSFDDHVLAFNGGGAIYISAPDSITHIKEISPQEVLESFPKTVQYVGNSLFSENCKLYSVSLGINSYYYGFILNKVSKDSIEITKIAPSGNCTYGKSDFLRKAEFLVQDCDGLIDENAETIIHNYTSSIWKCGEYGYPSGDDSEPHGEWFHPDFVK</sequence>
<evidence type="ECO:0000313" key="2">
    <source>
        <dbReference type="Proteomes" id="UP000255423"/>
    </source>
</evidence>
<dbReference type="AlphaFoldDB" id="A0A380RTI2"/>
<evidence type="ECO:0000313" key="1">
    <source>
        <dbReference type="EMBL" id="SUQ18816.1"/>
    </source>
</evidence>
<evidence type="ECO:0008006" key="3">
    <source>
        <dbReference type="Google" id="ProtNLM"/>
    </source>
</evidence>
<protein>
    <recommendedName>
        <fullName evidence="3">Lipoprotein</fullName>
    </recommendedName>
</protein>
<reference evidence="1 2" key="1">
    <citation type="submission" date="2017-08" db="EMBL/GenBank/DDBJ databases">
        <authorList>
            <person name="de Groot N.N."/>
        </authorList>
    </citation>
    <scope>NUCLEOTIDE SEQUENCE [LARGE SCALE GENOMIC DNA]</scope>
    <source>
        <strain evidence="1 2">HM2</strain>
    </source>
</reference>
<name>A0A380RTI2_FIBSU</name>
<dbReference type="Proteomes" id="UP000255423">
    <property type="component" value="Unassembled WGS sequence"/>
</dbReference>
<gene>
    <name evidence="1" type="ORF">SAMN05661053_0036</name>
</gene>
<proteinExistence type="predicted"/>
<dbReference type="RefSeq" id="WP_109571666.1">
    <property type="nucleotide sequence ID" value="NZ_UHJL01000001.1"/>
</dbReference>
<dbReference type="PROSITE" id="PS51257">
    <property type="entry name" value="PROKAR_LIPOPROTEIN"/>
    <property type="match status" value="1"/>
</dbReference>
<accession>A0A380RTI2</accession>